<reference evidence="4 5" key="1">
    <citation type="submission" date="2018-03" db="EMBL/GenBank/DDBJ databases">
        <title>Genomes of Pezizomycetes fungi and the evolution of truffles.</title>
        <authorList>
            <person name="Murat C."/>
            <person name="Payen T."/>
            <person name="Noel B."/>
            <person name="Kuo A."/>
            <person name="Martin F.M."/>
        </authorList>
    </citation>
    <scope>NUCLEOTIDE SEQUENCE [LARGE SCALE GENOMIC DNA]</scope>
    <source>
        <strain evidence="4">091103-1</strain>
    </source>
</reference>
<feature type="repeat" description="ANK" evidence="3">
    <location>
        <begin position="81"/>
        <end position="104"/>
    </location>
</feature>
<dbReference type="EMBL" id="PYWC01000024">
    <property type="protein sequence ID" value="PWW77295.1"/>
    <property type="molecule type" value="Genomic_DNA"/>
</dbReference>
<dbReference type="STRING" id="42249.A0A317SS20"/>
<evidence type="ECO:0000256" key="2">
    <source>
        <dbReference type="ARBA" id="ARBA00023043"/>
    </source>
</evidence>
<evidence type="ECO:0000256" key="1">
    <source>
        <dbReference type="ARBA" id="ARBA00022737"/>
    </source>
</evidence>
<keyword evidence="1" id="KW-0677">Repeat</keyword>
<keyword evidence="2 3" id="KW-0040">ANK repeat</keyword>
<dbReference type="PROSITE" id="PS50297">
    <property type="entry name" value="ANK_REP_REGION"/>
    <property type="match status" value="1"/>
</dbReference>
<keyword evidence="5" id="KW-1185">Reference proteome</keyword>
<dbReference type="InterPro" id="IPR002110">
    <property type="entry name" value="Ankyrin_rpt"/>
</dbReference>
<dbReference type="PROSITE" id="PS50088">
    <property type="entry name" value="ANK_REPEAT"/>
    <property type="match status" value="2"/>
</dbReference>
<dbReference type="Pfam" id="PF12796">
    <property type="entry name" value="Ank_2"/>
    <property type="match status" value="2"/>
</dbReference>
<dbReference type="PANTHER" id="PTHR24198">
    <property type="entry name" value="ANKYRIN REPEAT AND PROTEIN KINASE DOMAIN-CONTAINING PROTEIN"/>
    <property type="match status" value="1"/>
</dbReference>
<protein>
    <submittedName>
        <fullName evidence="4">Ankyrin</fullName>
    </submittedName>
</protein>
<feature type="non-terminal residue" evidence="4">
    <location>
        <position position="158"/>
    </location>
</feature>
<feature type="non-terminal residue" evidence="4">
    <location>
        <position position="1"/>
    </location>
</feature>
<dbReference type="InterPro" id="IPR036770">
    <property type="entry name" value="Ankyrin_rpt-contain_sf"/>
</dbReference>
<dbReference type="PANTHER" id="PTHR24198:SF165">
    <property type="entry name" value="ANKYRIN REPEAT-CONTAINING PROTEIN-RELATED"/>
    <property type="match status" value="1"/>
</dbReference>
<accession>A0A317SS20</accession>
<feature type="repeat" description="ANK" evidence="3">
    <location>
        <begin position="9"/>
        <end position="41"/>
    </location>
</feature>
<proteinExistence type="predicted"/>
<dbReference type="AlphaFoldDB" id="A0A317SS20"/>
<dbReference type="OrthoDB" id="426293at2759"/>
<evidence type="ECO:0000256" key="3">
    <source>
        <dbReference type="PROSITE-ProRule" id="PRU00023"/>
    </source>
</evidence>
<comment type="caution">
    <text evidence="4">The sequence shown here is derived from an EMBL/GenBank/DDBJ whole genome shotgun (WGS) entry which is preliminary data.</text>
</comment>
<dbReference type="SUPFAM" id="SSF48403">
    <property type="entry name" value="Ankyrin repeat"/>
    <property type="match status" value="1"/>
</dbReference>
<gene>
    <name evidence="4" type="ORF">C7212DRAFT_56423</name>
</gene>
<organism evidence="4 5">
    <name type="scientific">Tuber magnatum</name>
    <name type="common">white Piedmont truffle</name>
    <dbReference type="NCBI Taxonomy" id="42249"/>
    <lineage>
        <taxon>Eukaryota</taxon>
        <taxon>Fungi</taxon>
        <taxon>Dikarya</taxon>
        <taxon>Ascomycota</taxon>
        <taxon>Pezizomycotina</taxon>
        <taxon>Pezizomycetes</taxon>
        <taxon>Pezizales</taxon>
        <taxon>Tuberaceae</taxon>
        <taxon>Tuber</taxon>
    </lineage>
</organism>
<dbReference type="SMART" id="SM00248">
    <property type="entry name" value="ANK"/>
    <property type="match status" value="4"/>
</dbReference>
<dbReference type="Gene3D" id="1.25.40.20">
    <property type="entry name" value="Ankyrin repeat-containing domain"/>
    <property type="match status" value="1"/>
</dbReference>
<name>A0A317SS20_9PEZI</name>
<dbReference type="Proteomes" id="UP000246991">
    <property type="component" value="Unassembled WGS sequence"/>
</dbReference>
<sequence length="158" mass="16882">LDVESRDYKGRSVLSAAVAVGAVDIVKLLLHRCKNINLHSQDSMQFTPLHIAASTDLPSIPSLLSLLLHDPRTDPTLKNESGGTPLHVATSRGLEALVQLLLQHPNVDPNQPDGGGLTPLLTACDRGFDGIVKALLGHPRIKVNATDEQGWTPLNVAI</sequence>
<evidence type="ECO:0000313" key="5">
    <source>
        <dbReference type="Proteomes" id="UP000246991"/>
    </source>
</evidence>
<evidence type="ECO:0000313" key="4">
    <source>
        <dbReference type="EMBL" id="PWW77295.1"/>
    </source>
</evidence>